<dbReference type="NCBIfam" id="TIGR00562">
    <property type="entry name" value="proto_IX_ox"/>
    <property type="match status" value="2"/>
</dbReference>
<protein>
    <recommendedName>
        <fullName evidence="4 11">Protoporphyrinogen oxidase</fullName>
        <ecNumber evidence="4 11">1.3.3.4</ecNumber>
    </recommendedName>
</protein>
<keyword evidence="6 11" id="KW-0274">FAD</keyword>
<dbReference type="EMBL" id="CM000835">
    <property type="protein sequence ID" value="KRH69142.1"/>
    <property type="molecule type" value="Genomic_DNA"/>
</dbReference>
<dbReference type="Gramene" id="KRH69142">
    <property type="protein sequence ID" value="KRH69142"/>
    <property type="gene ID" value="GLYMA_02G007200"/>
</dbReference>
<evidence type="ECO:0000256" key="4">
    <source>
        <dbReference type="ARBA" id="ARBA00012867"/>
    </source>
</evidence>
<dbReference type="InterPro" id="IPR004572">
    <property type="entry name" value="Protoporphyrinogen_oxidase"/>
</dbReference>
<dbReference type="InterPro" id="IPR050464">
    <property type="entry name" value="Zeta_carotene_desat/Oxidored"/>
</dbReference>
<evidence type="ECO:0000256" key="6">
    <source>
        <dbReference type="ARBA" id="ARBA00022827"/>
    </source>
</evidence>
<comment type="catalytic activity">
    <reaction evidence="10 11">
        <text>protoporphyrinogen IX + 3 O2 = protoporphyrin IX + 3 H2O2</text>
        <dbReference type="Rhea" id="RHEA:25576"/>
        <dbReference type="ChEBI" id="CHEBI:15379"/>
        <dbReference type="ChEBI" id="CHEBI:16240"/>
        <dbReference type="ChEBI" id="CHEBI:57306"/>
        <dbReference type="ChEBI" id="CHEBI:57307"/>
        <dbReference type="EC" id="1.3.3.4"/>
    </reaction>
</comment>
<evidence type="ECO:0000256" key="9">
    <source>
        <dbReference type="ARBA" id="ARBA00023244"/>
    </source>
</evidence>
<dbReference type="GO" id="GO:0004729">
    <property type="term" value="F:oxygen-dependent protoporphyrinogen oxidase activity"/>
    <property type="evidence" value="ECO:0000318"/>
    <property type="project" value="GO_Central"/>
</dbReference>
<gene>
    <name evidence="13" type="ORF">GLYMA_02G007200</name>
</gene>
<comment type="function">
    <text evidence="1 11">Catalyzes the 6-electron oxidation of protoporphyrinogen-IX to form protoporphyrin-IX.</text>
</comment>
<comment type="cofactor">
    <cofactor evidence="11">
        <name>FAD</name>
        <dbReference type="ChEBI" id="CHEBI:57692"/>
    </cofactor>
    <text evidence="11">Binds 1 FAD per subunit.</text>
</comment>
<evidence type="ECO:0000256" key="2">
    <source>
        <dbReference type="ARBA" id="ARBA00005073"/>
    </source>
</evidence>
<evidence type="ECO:0000259" key="12">
    <source>
        <dbReference type="Pfam" id="PF01593"/>
    </source>
</evidence>
<accession>K7K5U1</accession>
<proteinExistence type="inferred from homology"/>
<feature type="domain" description="Amine oxidase" evidence="12">
    <location>
        <begin position="89"/>
        <end position="369"/>
    </location>
</feature>
<comment type="pathway">
    <text evidence="2 11">Porphyrin-containing compound metabolism; protoporphyrin-IX biosynthesis; protoporphyrin-IX from protoporphyrinogen-IX: step 1/1.</text>
</comment>
<sequence>MVSVFNDILFPPNQTLSPTSFFTSPTRKFPRSRPNPILRCSIAEESTESRPKTGDSPPPPLMEALAVWHRPGPRHQARQCQHCWGDSRARDRVGGGNITTMESGGYLWEEGPNSFQPSDPMLTMVVDSGLKDQLVLGDPDAPRFVLWNGKLRPVPGKPTDLPFFDLMSIGGKIRAGFGVLGIRPPPPVEEFVRRNLGDDVFERLIEPFCSGWSIDLRLPKPKGQTVGSFRKGLIMLPDAISARLGNKVKLSWKLSSISKLDSGEYSLTYETPEGVVSLQCKTVVLTIPSYVASTLLRPLSAAAADTLSKFYYPPVVAVSISYPKEAIRSECLIDGELKGFGAIYSSSLFSNRAPPGRVLLLNYIGGATNTGIYQSFSGKLQGWFKELIIFTSGLFGCFKQLRPNGLVSNTDSELVATVDRDLRKILINPNAQDPFVVGVRLWPQAIPQFLIGHLDLLDVAKASLRNTGFEGLFLGGNYVSGVALGRWVEGA</sequence>
<dbReference type="InterPro" id="IPR036188">
    <property type="entry name" value="FAD/NAD-bd_sf"/>
</dbReference>
<evidence type="ECO:0000256" key="3">
    <source>
        <dbReference type="ARBA" id="ARBA00010551"/>
    </source>
</evidence>
<reference evidence="13 14" key="1">
    <citation type="journal article" date="2010" name="Nature">
        <title>Genome sequence of the palaeopolyploid soybean.</title>
        <authorList>
            <person name="Schmutz J."/>
            <person name="Cannon S.B."/>
            <person name="Schlueter J."/>
            <person name="Ma J."/>
            <person name="Mitros T."/>
            <person name="Nelson W."/>
            <person name="Hyten D.L."/>
            <person name="Song Q."/>
            <person name="Thelen J.J."/>
            <person name="Cheng J."/>
            <person name="Xu D."/>
            <person name="Hellsten U."/>
            <person name="May G.D."/>
            <person name="Yu Y."/>
            <person name="Sakurai T."/>
            <person name="Umezawa T."/>
            <person name="Bhattacharyya M.K."/>
            <person name="Sandhu D."/>
            <person name="Valliyodan B."/>
            <person name="Lindquist E."/>
            <person name="Peto M."/>
            <person name="Grant D."/>
            <person name="Shu S."/>
            <person name="Goodstein D."/>
            <person name="Barry K."/>
            <person name="Futrell-Griggs M."/>
            <person name="Abernathy B."/>
            <person name="Du J."/>
            <person name="Tian Z."/>
            <person name="Zhu L."/>
            <person name="Gill N."/>
            <person name="Joshi T."/>
            <person name="Libault M."/>
            <person name="Sethuraman A."/>
            <person name="Zhang X.-C."/>
            <person name="Shinozaki K."/>
            <person name="Nguyen H.T."/>
            <person name="Wing R.A."/>
            <person name="Cregan P."/>
            <person name="Specht J."/>
            <person name="Grimwood J."/>
            <person name="Rokhsar D."/>
            <person name="Stacey G."/>
            <person name="Shoemaker R.C."/>
            <person name="Jackson S.A."/>
        </authorList>
    </citation>
    <scope>NUCLEOTIDE SEQUENCE</scope>
    <source>
        <strain evidence="14">cv. Williams 82</strain>
        <tissue evidence="13">Callus</tissue>
    </source>
</reference>
<feature type="domain" description="Amine oxidase" evidence="12">
    <location>
        <begin position="407"/>
        <end position="491"/>
    </location>
</feature>
<dbReference type="PaxDb" id="3847-GLYMA02G01000.2"/>
<keyword evidence="7 11" id="KW-0560">Oxidoreductase</keyword>
<evidence type="ECO:0000256" key="8">
    <source>
        <dbReference type="ARBA" id="ARBA00023133"/>
    </source>
</evidence>
<dbReference type="InterPro" id="IPR002937">
    <property type="entry name" value="Amino_oxidase"/>
</dbReference>
<evidence type="ECO:0000256" key="10">
    <source>
        <dbReference type="ARBA" id="ARBA00047554"/>
    </source>
</evidence>
<evidence type="ECO:0000313" key="13">
    <source>
        <dbReference type="EMBL" id="KRH69142.1"/>
    </source>
</evidence>
<dbReference type="SUPFAM" id="SSF51905">
    <property type="entry name" value="FAD/NAD(P)-binding domain"/>
    <property type="match status" value="1"/>
</dbReference>
<dbReference type="STRING" id="3847.K7K5U1"/>
<dbReference type="SUPFAM" id="SSF54373">
    <property type="entry name" value="FAD-linked reductases, C-terminal domain"/>
    <property type="match status" value="1"/>
</dbReference>
<keyword evidence="5 11" id="KW-0285">Flavoprotein</keyword>
<dbReference type="HOGENOM" id="CLU_009629_3_0_1"/>
<dbReference type="SMR" id="K7K5U1"/>
<dbReference type="eggNOG" id="KOG1276">
    <property type="taxonomic scope" value="Eukaryota"/>
</dbReference>
<dbReference type="GO" id="GO:0006782">
    <property type="term" value="P:protoporphyrinogen IX biosynthetic process"/>
    <property type="evidence" value="ECO:0007669"/>
    <property type="project" value="UniProtKB-UniRule"/>
</dbReference>
<dbReference type="AlphaFoldDB" id="K7K5U1"/>
<comment type="subcellular location">
    <subcellularLocation>
        <location evidence="11">Plastid</location>
        <location evidence="11">Chloroplast</location>
    </subcellularLocation>
</comment>
<organism evidence="13">
    <name type="scientific">Glycine max</name>
    <name type="common">Soybean</name>
    <name type="synonym">Glycine hispida</name>
    <dbReference type="NCBI Taxonomy" id="3847"/>
    <lineage>
        <taxon>Eukaryota</taxon>
        <taxon>Viridiplantae</taxon>
        <taxon>Streptophyta</taxon>
        <taxon>Embryophyta</taxon>
        <taxon>Tracheophyta</taxon>
        <taxon>Spermatophyta</taxon>
        <taxon>Magnoliopsida</taxon>
        <taxon>eudicotyledons</taxon>
        <taxon>Gunneridae</taxon>
        <taxon>Pentapetalae</taxon>
        <taxon>rosids</taxon>
        <taxon>fabids</taxon>
        <taxon>Fabales</taxon>
        <taxon>Fabaceae</taxon>
        <taxon>Papilionoideae</taxon>
        <taxon>50 kb inversion clade</taxon>
        <taxon>NPAAA clade</taxon>
        <taxon>indigoferoid/millettioid clade</taxon>
        <taxon>Phaseoleae</taxon>
        <taxon>Glycine</taxon>
        <taxon>Glycine subgen. Soja</taxon>
    </lineage>
</organism>
<evidence type="ECO:0000313" key="15">
    <source>
        <dbReference type="Proteomes" id="UP000008827"/>
    </source>
</evidence>
<evidence type="ECO:0000256" key="11">
    <source>
        <dbReference type="RuleBase" id="RU367069"/>
    </source>
</evidence>
<keyword evidence="9 11" id="KW-0627">Porphyrin biosynthesis</keyword>
<dbReference type="PANTHER" id="PTHR42923:SF3">
    <property type="entry name" value="PROTOPORPHYRINOGEN OXIDASE"/>
    <property type="match status" value="1"/>
</dbReference>
<name>K7K5U1_SOYBN</name>
<keyword evidence="8 11" id="KW-0350">Heme biosynthesis</keyword>
<evidence type="ECO:0000256" key="5">
    <source>
        <dbReference type="ARBA" id="ARBA00022630"/>
    </source>
</evidence>
<dbReference type="Gene3D" id="3.90.660.20">
    <property type="entry name" value="Protoporphyrinogen oxidase, mitochondrial, domain 2"/>
    <property type="match status" value="1"/>
</dbReference>
<dbReference type="EnsemblPlants" id="KRH69142">
    <property type="protein sequence ID" value="KRH69142"/>
    <property type="gene ID" value="GLYMA_02G007200"/>
</dbReference>
<dbReference type="OMA" id="TAKWPWL"/>
<dbReference type="UniPathway" id="UPA00251">
    <property type="reaction ID" value="UER00324"/>
</dbReference>
<keyword evidence="15" id="KW-1185">Reference proteome</keyword>
<evidence type="ECO:0000256" key="7">
    <source>
        <dbReference type="ARBA" id="ARBA00023002"/>
    </source>
</evidence>
<dbReference type="InParanoid" id="K7K5U1"/>
<reference evidence="14" key="2">
    <citation type="submission" date="2018-02" db="UniProtKB">
        <authorList>
            <consortium name="EnsemblPlants"/>
        </authorList>
    </citation>
    <scope>IDENTIFICATION</scope>
    <source>
        <strain evidence="14">Williams 82</strain>
    </source>
</reference>
<evidence type="ECO:0000256" key="1">
    <source>
        <dbReference type="ARBA" id="ARBA00002600"/>
    </source>
</evidence>
<dbReference type="Gene3D" id="3.50.50.60">
    <property type="entry name" value="FAD/NAD(P)-binding domain"/>
    <property type="match status" value="1"/>
</dbReference>
<dbReference type="PANTHER" id="PTHR42923">
    <property type="entry name" value="PROTOPORPHYRINOGEN OXIDASE"/>
    <property type="match status" value="1"/>
</dbReference>
<dbReference type="Pfam" id="PF01593">
    <property type="entry name" value="Amino_oxidase"/>
    <property type="match status" value="2"/>
</dbReference>
<dbReference type="GO" id="GO:0009507">
    <property type="term" value="C:chloroplast"/>
    <property type="evidence" value="ECO:0007669"/>
    <property type="project" value="UniProtKB-SubCell"/>
</dbReference>
<reference evidence="13" key="3">
    <citation type="submission" date="2018-07" db="EMBL/GenBank/DDBJ databases">
        <title>WGS assembly of Glycine max.</title>
        <authorList>
            <person name="Schmutz J."/>
            <person name="Cannon S."/>
            <person name="Schlueter J."/>
            <person name="Ma J."/>
            <person name="Mitros T."/>
            <person name="Nelson W."/>
            <person name="Hyten D."/>
            <person name="Song Q."/>
            <person name="Thelen J."/>
            <person name="Cheng J."/>
            <person name="Xu D."/>
            <person name="Hellsten U."/>
            <person name="May G."/>
            <person name="Yu Y."/>
            <person name="Sakurai T."/>
            <person name="Umezawa T."/>
            <person name="Bhattacharyya M."/>
            <person name="Sandhu D."/>
            <person name="Valliyodan B."/>
            <person name="Lindquist E."/>
            <person name="Peto M."/>
            <person name="Grant D."/>
            <person name="Shu S."/>
            <person name="Goodstein D."/>
            <person name="Barry K."/>
            <person name="Futrell-Griggs M."/>
            <person name="Abernathy B."/>
            <person name="Du J."/>
            <person name="Tian Z."/>
            <person name="Zhu L."/>
            <person name="Gill N."/>
            <person name="Joshi T."/>
            <person name="Libault M."/>
            <person name="Sethuraman A."/>
            <person name="Zhang X."/>
            <person name="Shinozaki K."/>
            <person name="Nguyen H."/>
            <person name="Wing R."/>
            <person name="Cregan P."/>
            <person name="Specht J."/>
            <person name="Grimwood J."/>
            <person name="Rokhsar D."/>
            <person name="Stacey G."/>
            <person name="Shoemaker R."/>
            <person name="Jackson S."/>
        </authorList>
    </citation>
    <scope>NUCLEOTIDE SEQUENCE</scope>
    <source>
        <tissue evidence="13">Callus</tissue>
    </source>
</reference>
<dbReference type="Gene3D" id="1.10.3110.10">
    <property type="entry name" value="protoporphyrinogen ix oxidase, domain 3"/>
    <property type="match status" value="1"/>
</dbReference>
<comment type="similarity">
    <text evidence="3 11">Belongs to the protoporphyrinogen/coproporphyrinogen oxidase family. Protoporphyrinogen oxidase subfamily.</text>
</comment>
<dbReference type="Proteomes" id="UP000008827">
    <property type="component" value="Chromosome 2"/>
</dbReference>
<dbReference type="EC" id="1.3.3.4" evidence="4 11"/>
<evidence type="ECO:0000313" key="14">
    <source>
        <dbReference type="EnsemblPlants" id="KRH69142"/>
    </source>
</evidence>